<dbReference type="Proteomes" id="UP000887116">
    <property type="component" value="Unassembled WGS sequence"/>
</dbReference>
<name>A0A8X6IS70_TRICU</name>
<protein>
    <submittedName>
        <fullName evidence="2">Uncharacterized protein</fullName>
    </submittedName>
</protein>
<sequence>MAFQRTSASPGHGFFAVPDRWWGSLRVGEVLEVLKDFFRNPIFPKADINYNQLQDIPDSFGNLRVHPRLYWDQLINLEVTTPSISVTEGGGKPVGNRLTPPSNPLIACESFSSPSRHPEMRYPTRKSSD</sequence>
<evidence type="ECO:0000313" key="2">
    <source>
        <dbReference type="EMBL" id="GFQ82185.1"/>
    </source>
</evidence>
<organism evidence="2 3">
    <name type="scientific">Trichonephila clavata</name>
    <name type="common">Joro spider</name>
    <name type="synonym">Nephila clavata</name>
    <dbReference type="NCBI Taxonomy" id="2740835"/>
    <lineage>
        <taxon>Eukaryota</taxon>
        <taxon>Metazoa</taxon>
        <taxon>Ecdysozoa</taxon>
        <taxon>Arthropoda</taxon>
        <taxon>Chelicerata</taxon>
        <taxon>Arachnida</taxon>
        <taxon>Araneae</taxon>
        <taxon>Araneomorphae</taxon>
        <taxon>Entelegynae</taxon>
        <taxon>Araneoidea</taxon>
        <taxon>Nephilidae</taxon>
        <taxon>Trichonephila</taxon>
    </lineage>
</organism>
<comment type="caution">
    <text evidence="2">The sequence shown here is derived from an EMBL/GenBank/DDBJ whole genome shotgun (WGS) entry which is preliminary data.</text>
</comment>
<reference evidence="2" key="1">
    <citation type="submission" date="2020-07" db="EMBL/GenBank/DDBJ databases">
        <title>Multicomponent nature underlies the extraordinary mechanical properties of spider dragline silk.</title>
        <authorList>
            <person name="Kono N."/>
            <person name="Nakamura H."/>
            <person name="Mori M."/>
            <person name="Yoshida Y."/>
            <person name="Ohtoshi R."/>
            <person name="Malay A.D."/>
            <person name="Moran D.A.P."/>
            <person name="Tomita M."/>
            <person name="Numata K."/>
            <person name="Arakawa K."/>
        </authorList>
    </citation>
    <scope>NUCLEOTIDE SEQUENCE</scope>
</reference>
<dbReference type="EMBL" id="BMAO01002646">
    <property type="protein sequence ID" value="GFQ82185.1"/>
    <property type="molecule type" value="Genomic_DNA"/>
</dbReference>
<proteinExistence type="predicted"/>
<gene>
    <name evidence="2" type="ORF">TNCT_722831</name>
</gene>
<feature type="compositionally biased region" description="Basic and acidic residues" evidence="1">
    <location>
        <begin position="116"/>
        <end position="129"/>
    </location>
</feature>
<accession>A0A8X6IS70</accession>
<evidence type="ECO:0000313" key="3">
    <source>
        <dbReference type="Proteomes" id="UP000887116"/>
    </source>
</evidence>
<feature type="region of interest" description="Disordered" evidence="1">
    <location>
        <begin position="87"/>
        <end position="129"/>
    </location>
</feature>
<dbReference type="AlphaFoldDB" id="A0A8X6IS70"/>
<keyword evidence="3" id="KW-1185">Reference proteome</keyword>
<dbReference type="OrthoDB" id="6454739at2759"/>
<evidence type="ECO:0000256" key="1">
    <source>
        <dbReference type="SAM" id="MobiDB-lite"/>
    </source>
</evidence>